<evidence type="ECO:0000313" key="5">
    <source>
        <dbReference type="Proteomes" id="UP001597511"/>
    </source>
</evidence>
<dbReference type="InterPro" id="IPR017850">
    <property type="entry name" value="Alkaline_phosphatase_core_sf"/>
</dbReference>
<evidence type="ECO:0000259" key="3">
    <source>
        <dbReference type="Pfam" id="PF00884"/>
    </source>
</evidence>
<gene>
    <name evidence="4" type="ORF">ACFS6H_06230</name>
</gene>
<dbReference type="Gene3D" id="3.40.720.10">
    <property type="entry name" value="Alkaline Phosphatase, subunit A"/>
    <property type="match status" value="1"/>
</dbReference>
<dbReference type="InterPro" id="IPR024607">
    <property type="entry name" value="Sulfatase_CS"/>
</dbReference>
<protein>
    <submittedName>
        <fullName evidence="4">Arylsulfatase</fullName>
    </submittedName>
</protein>
<feature type="domain" description="Sulfatase N-terminal" evidence="3">
    <location>
        <begin position="33"/>
        <end position="388"/>
    </location>
</feature>
<keyword evidence="5" id="KW-1185">Reference proteome</keyword>
<dbReference type="Proteomes" id="UP001597511">
    <property type="component" value="Unassembled WGS sequence"/>
</dbReference>
<evidence type="ECO:0000256" key="1">
    <source>
        <dbReference type="ARBA" id="ARBA00008779"/>
    </source>
</evidence>
<name>A0ABW6A1Y6_9BACT</name>
<comment type="similarity">
    <text evidence="1">Belongs to the sulfatase family.</text>
</comment>
<dbReference type="InterPro" id="IPR052701">
    <property type="entry name" value="GAG_Ulvan_Degrading_Sulfatases"/>
</dbReference>
<dbReference type="PANTHER" id="PTHR43751:SF3">
    <property type="entry name" value="SULFATASE N-TERMINAL DOMAIN-CONTAINING PROTEIN"/>
    <property type="match status" value="1"/>
</dbReference>
<comment type="caution">
    <text evidence="4">The sequence shown here is derived from an EMBL/GenBank/DDBJ whole genome shotgun (WGS) entry which is preliminary data.</text>
</comment>
<evidence type="ECO:0000256" key="2">
    <source>
        <dbReference type="ARBA" id="ARBA00022801"/>
    </source>
</evidence>
<dbReference type="SUPFAM" id="SSF53649">
    <property type="entry name" value="Alkaline phosphatase-like"/>
    <property type="match status" value="1"/>
</dbReference>
<dbReference type="PANTHER" id="PTHR43751">
    <property type="entry name" value="SULFATASE"/>
    <property type="match status" value="1"/>
</dbReference>
<reference evidence="5" key="1">
    <citation type="journal article" date="2019" name="Int. J. Syst. Evol. Microbiol.">
        <title>The Global Catalogue of Microorganisms (GCM) 10K type strain sequencing project: providing services to taxonomists for standard genome sequencing and annotation.</title>
        <authorList>
            <consortium name="The Broad Institute Genomics Platform"/>
            <consortium name="The Broad Institute Genome Sequencing Center for Infectious Disease"/>
            <person name="Wu L."/>
            <person name="Ma J."/>
        </authorList>
    </citation>
    <scope>NUCLEOTIDE SEQUENCE [LARGE SCALE GENOMIC DNA]</scope>
    <source>
        <strain evidence="5">KCTC 23299</strain>
    </source>
</reference>
<proteinExistence type="inferred from homology"/>
<accession>A0ABW6A1Y6</accession>
<keyword evidence="2" id="KW-0378">Hydrolase</keyword>
<dbReference type="CDD" id="cd16145">
    <property type="entry name" value="ARS_like"/>
    <property type="match status" value="1"/>
</dbReference>
<dbReference type="EMBL" id="JBHUOZ010000001">
    <property type="protein sequence ID" value="MFD2919303.1"/>
    <property type="molecule type" value="Genomic_DNA"/>
</dbReference>
<dbReference type="Gene3D" id="3.30.1120.10">
    <property type="match status" value="1"/>
</dbReference>
<evidence type="ECO:0000313" key="4">
    <source>
        <dbReference type="EMBL" id="MFD2919303.1"/>
    </source>
</evidence>
<organism evidence="4 5">
    <name type="scientific">Terrimonas rubra</name>
    <dbReference type="NCBI Taxonomy" id="1035890"/>
    <lineage>
        <taxon>Bacteria</taxon>
        <taxon>Pseudomonadati</taxon>
        <taxon>Bacteroidota</taxon>
        <taxon>Chitinophagia</taxon>
        <taxon>Chitinophagales</taxon>
        <taxon>Chitinophagaceae</taxon>
        <taxon>Terrimonas</taxon>
    </lineage>
</organism>
<dbReference type="RefSeq" id="WP_386096356.1">
    <property type="nucleotide sequence ID" value="NZ_JBHUOZ010000001.1"/>
</dbReference>
<dbReference type="PROSITE" id="PS00523">
    <property type="entry name" value="SULFATASE_1"/>
    <property type="match status" value="1"/>
</dbReference>
<dbReference type="InterPro" id="IPR000917">
    <property type="entry name" value="Sulfatase_N"/>
</dbReference>
<sequence length="496" mass="56199">MNKILPVLLAFLITGITTYAQGKKSKKQHNKLPNIIYIYADDLGYAELGSYGQQKIKTPHLDKMAAEGMRFTQHYTSIPVCAPARAMLMTGKNGGKSYIRGNHELGGFPDSTERGQMPLKAEEFTVAELLKQKGYATALTGKWGLGMHNTEGSPNKQGFDYYYGYLDQKQAHNYYPTHLWENGKWDSLHQPFITVHKRLDSTTATDKDFDYFTGKTYAPEKMTEKALAFIDQNKTTPFFLYMPYTIPHVSLQAPVEYVKQYIGLFNERPYYGQQGYSSTKYPLSTYAAMITYLDAQVGIIMQHIKELGLDDNTLIMFSSDNGPSFNGGVDVKFFNSVAGLRGLKMDVYEGGIRMPFIARWPGKIKAGSVSDLVSVQYDLMATLADLTGQQAPPNDGVSYLPTLLGKTKQQKDREYIYFEYPEKGGQVAIRMGNWKGVRTNVRKNKNAPWQLYDLSTDVNETKDIAQQHPAIIERFKAIQKKEHHTAVLKEWEFLDE</sequence>
<dbReference type="Pfam" id="PF00884">
    <property type="entry name" value="Sulfatase"/>
    <property type="match status" value="1"/>
</dbReference>